<feature type="compositionally biased region" description="Pro residues" evidence="13">
    <location>
        <begin position="126"/>
        <end position="148"/>
    </location>
</feature>
<gene>
    <name evidence="16" type="ORF">K1Y72_04120</name>
</gene>
<dbReference type="InterPro" id="IPR042097">
    <property type="entry name" value="Aminopeptidase_N-like_N_sf"/>
</dbReference>
<sequence length="627" mass="65349">MTRAAPPADSRPGPRCSAAFSTAAVNDRQGVGKGRPGLPAPGGRPQQGGRVNGSSGRAQGRVTAAATAAALVVAAGGAAAAAPPGRRAAPAPAGKARAAAPDAEIAASCAPVAPPAGGPAHRRRAVPPPEGALPPASPPPAPAEPVTPPGASTALDDCEGPSLPRPRIVPPAPPAAALVPAPAGPKAAGPAREKIGGPGAAGLGDAYFKDAGNGGYDVSHYDVALTYDAGSRGVAATVTITAKATEDLSAFNLDFRGPKIVKTLVGGRPAARSRKGQELTLTPAAPLRAGRAFTAVVQYAGRPGPVRAGSLGTYGWVPTKDGAIVVAEPDGAPTWLPVNDHPRDKATYAFHVKVPNGLRALANGKPAGSVRKGGATTYHWRETSPMASYLAMVAIGKFQVRTGRAGKIPVITAVDPKYAADAKRLQSTTVAALKWEQKVFGRYPFATSGGIVDDPRLDYALESQERPVYAGFAPDEEFVVHELAHQWFGDSVSLSRWQDIWLNEGFATYAEWLWQERGHADTAKGIYDRYYRQPADSPIFSPPPGRPGRSSLFGFSVYIRGAMALQALRQRVGDKAFFTILKRWAATRAGGSATTPEFAALAEKVSGKKLDRLFQVWLYQSGKPRKW</sequence>
<dbReference type="SUPFAM" id="SSF55486">
    <property type="entry name" value="Metalloproteases ('zincins'), catalytic domain"/>
    <property type="match status" value="1"/>
</dbReference>
<comment type="similarity">
    <text evidence="3">Belongs to the peptidase M1 family.</text>
</comment>
<dbReference type="EC" id="3.4.11.2" evidence="4"/>
<feature type="compositionally biased region" description="Low complexity" evidence="13">
    <location>
        <begin position="75"/>
        <end position="111"/>
    </location>
</feature>
<comment type="catalytic activity">
    <reaction evidence="1">
        <text>Release of an N-terminal amino acid, Xaa-|-Yaa- from a peptide, amide or arylamide. Xaa is preferably Ala, but may be most amino acids including Pro (slow action). When a terminal hydrophobic residue is followed by a prolyl residue, the two may be released as an intact Xaa-Pro dipeptide.</text>
        <dbReference type="EC" id="3.4.11.2"/>
    </reaction>
</comment>
<dbReference type="InterPro" id="IPR050344">
    <property type="entry name" value="Peptidase_M1_aminopeptidases"/>
</dbReference>
<evidence type="ECO:0000313" key="17">
    <source>
        <dbReference type="Proteomes" id="UP000774570"/>
    </source>
</evidence>
<evidence type="ECO:0000256" key="8">
    <source>
        <dbReference type="ARBA" id="ARBA00022801"/>
    </source>
</evidence>
<dbReference type="Gene3D" id="2.60.40.1730">
    <property type="entry name" value="tricorn interacting facor f3 domain"/>
    <property type="match status" value="1"/>
</dbReference>
<dbReference type="InterPro" id="IPR014782">
    <property type="entry name" value="Peptidase_M1_dom"/>
</dbReference>
<proteinExistence type="inferred from homology"/>
<evidence type="ECO:0000256" key="7">
    <source>
        <dbReference type="ARBA" id="ARBA00022723"/>
    </source>
</evidence>
<comment type="cofactor">
    <cofactor evidence="2">
        <name>Zn(2+)</name>
        <dbReference type="ChEBI" id="CHEBI:29105"/>
    </cofactor>
</comment>
<dbReference type="PRINTS" id="PR00756">
    <property type="entry name" value="ALADIPTASE"/>
</dbReference>
<comment type="caution">
    <text evidence="16">The sequence shown here is derived from an EMBL/GenBank/DDBJ whole genome shotgun (WGS) entry which is preliminary data.</text>
</comment>
<keyword evidence="8" id="KW-0378">Hydrolase</keyword>
<evidence type="ECO:0000256" key="11">
    <source>
        <dbReference type="ARBA" id="ARBA00029811"/>
    </source>
</evidence>
<evidence type="ECO:0000256" key="1">
    <source>
        <dbReference type="ARBA" id="ARBA00000098"/>
    </source>
</evidence>
<evidence type="ECO:0000259" key="15">
    <source>
        <dbReference type="Pfam" id="PF17900"/>
    </source>
</evidence>
<feature type="region of interest" description="Disordered" evidence="13">
    <location>
        <begin position="75"/>
        <end position="194"/>
    </location>
</feature>
<name>A0ABS7FMF2_9ACTN</name>
<dbReference type="Gene3D" id="1.10.390.10">
    <property type="entry name" value="Neutral Protease Domain 2"/>
    <property type="match status" value="1"/>
</dbReference>
<dbReference type="Pfam" id="PF01433">
    <property type="entry name" value="Peptidase_M1"/>
    <property type="match status" value="1"/>
</dbReference>
<dbReference type="CDD" id="cd09603">
    <property type="entry name" value="M1_APN_like"/>
    <property type="match status" value="1"/>
</dbReference>
<reference evidence="16 17" key="1">
    <citation type="submission" date="2021-07" db="EMBL/GenBank/DDBJ databases">
        <title>Actinomadura sp. PM05-2 isolated from lichen.</title>
        <authorList>
            <person name="Somphong A."/>
            <person name="Phongsopitanun W."/>
            <person name="Tanasupawat S."/>
            <person name="Peongsungnone V."/>
        </authorList>
    </citation>
    <scope>NUCLEOTIDE SEQUENCE [LARGE SCALE GENOMIC DNA]</scope>
    <source>
        <strain evidence="16 17">PM05-2</strain>
    </source>
</reference>
<evidence type="ECO:0000256" key="6">
    <source>
        <dbReference type="ARBA" id="ARBA00022670"/>
    </source>
</evidence>
<evidence type="ECO:0000256" key="3">
    <source>
        <dbReference type="ARBA" id="ARBA00010136"/>
    </source>
</evidence>
<keyword evidence="17" id="KW-1185">Reference proteome</keyword>
<keyword evidence="10" id="KW-0482">Metalloprotease</keyword>
<feature type="domain" description="Peptidase M1 membrane alanine aminopeptidase" evidence="14">
    <location>
        <begin position="477"/>
        <end position="617"/>
    </location>
</feature>
<dbReference type="EMBL" id="JAIBOA010000002">
    <property type="protein sequence ID" value="MBW8481546.1"/>
    <property type="molecule type" value="Genomic_DNA"/>
</dbReference>
<evidence type="ECO:0000256" key="12">
    <source>
        <dbReference type="ARBA" id="ARBA00031533"/>
    </source>
</evidence>
<dbReference type="Pfam" id="PF17900">
    <property type="entry name" value="Peptidase_M1_N"/>
    <property type="match status" value="1"/>
</dbReference>
<dbReference type="PANTHER" id="PTHR11533">
    <property type="entry name" value="PROTEASE M1 ZINC METALLOPROTEASE"/>
    <property type="match status" value="1"/>
</dbReference>
<evidence type="ECO:0000256" key="4">
    <source>
        <dbReference type="ARBA" id="ARBA00012564"/>
    </source>
</evidence>
<evidence type="ECO:0000259" key="14">
    <source>
        <dbReference type="Pfam" id="PF01433"/>
    </source>
</evidence>
<dbReference type="SUPFAM" id="SSF63737">
    <property type="entry name" value="Leukotriene A4 hydrolase N-terminal domain"/>
    <property type="match status" value="1"/>
</dbReference>
<feature type="compositionally biased region" description="Pro residues" evidence="13">
    <location>
        <begin position="163"/>
        <end position="174"/>
    </location>
</feature>
<organism evidence="16 17">
    <name type="scientific">Actinomadura parmotrematis</name>
    <dbReference type="NCBI Taxonomy" id="2864039"/>
    <lineage>
        <taxon>Bacteria</taxon>
        <taxon>Bacillati</taxon>
        <taxon>Actinomycetota</taxon>
        <taxon>Actinomycetes</taxon>
        <taxon>Streptosporangiales</taxon>
        <taxon>Thermomonosporaceae</taxon>
        <taxon>Actinomadura</taxon>
    </lineage>
</organism>
<dbReference type="PANTHER" id="PTHR11533:SF297">
    <property type="entry name" value="AMINOPEPTIDASE N"/>
    <property type="match status" value="1"/>
</dbReference>
<feature type="domain" description="Aminopeptidase N-like N-terminal" evidence="15">
    <location>
        <begin position="219"/>
        <end position="390"/>
    </location>
</feature>
<dbReference type="Proteomes" id="UP000774570">
    <property type="component" value="Unassembled WGS sequence"/>
</dbReference>
<feature type="compositionally biased region" description="Low complexity" evidence="13">
    <location>
        <begin position="175"/>
        <end position="190"/>
    </location>
</feature>
<evidence type="ECO:0000256" key="5">
    <source>
        <dbReference type="ARBA" id="ARBA00015611"/>
    </source>
</evidence>
<keyword evidence="6" id="KW-0645">Protease</keyword>
<dbReference type="InterPro" id="IPR001930">
    <property type="entry name" value="Peptidase_M1"/>
</dbReference>
<evidence type="ECO:0000256" key="10">
    <source>
        <dbReference type="ARBA" id="ARBA00023049"/>
    </source>
</evidence>
<dbReference type="InterPro" id="IPR027268">
    <property type="entry name" value="Peptidase_M4/M1_CTD_sf"/>
</dbReference>
<protein>
    <recommendedName>
        <fullName evidence="5">Aminopeptidase N</fullName>
        <ecNumber evidence="4">3.4.11.2</ecNumber>
    </recommendedName>
    <alternativeName>
        <fullName evidence="11">Alanine aminopeptidase</fullName>
    </alternativeName>
    <alternativeName>
        <fullName evidence="12">Lysyl aminopeptidase</fullName>
    </alternativeName>
</protein>
<keyword evidence="7" id="KW-0479">Metal-binding</keyword>
<evidence type="ECO:0000256" key="13">
    <source>
        <dbReference type="SAM" id="MobiDB-lite"/>
    </source>
</evidence>
<dbReference type="InterPro" id="IPR045357">
    <property type="entry name" value="Aminopeptidase_N-like_N"/>
</dbReference>
<feature type="region of interest" description="Disordered" evidence="13">
    <location>
        <begin position="24"/>
        <end position="63"/>
    </location>
</feature>
<keyword evidence="9" id="KW-0862">Zinc</keyword>
<evidence type="ECO:0000256" key="9">
    <source>
        <dbReference type="ARBA" id="ARBA00022833"/>
    </source>
</evidence>
<accession>A0ABS7FMF2</accession>
<evidence type="ECO:0000256" key="2">
    <source>
        <dbReference type="ARBA" id="ARBA00001947"/>
    </source>
</evidence>
<evidence type="ECO:0000313" key="16">
    <source>
        <dbReference type="EMBL" id="MBW8481546.1"/>
    </source>
</evidence>